<name>A0A382YZ62_9ZZZZ</name>
<dbReference type="AlphaFoldDB" id="A0A382YZ62"/>
<organism evidence="3">
    <name type="scientific">marine metagenome</name>
    <dbReference type="NCBI Taxonomy" id="408172"/>
    <lineage>
        <taxon>unclassified sequences</taxon>
        <taxon>metagenomes</taxon>
        <taxon>ecological metagenomes</taxon>
    </lineage>
</organism>
<evidence type="ECO:0000259" key="2">
    <source>
        <dbReference type="Pfam" id="PF13205"/>
    </source>
</evidence>
<keyword evidence="1" id="KW-0732">Signal</keyword>
<feature type="non-terminal residue" evidence="3">
    <location>
        <position position="1"/>
    </location>
</feature>
<evidence type="ECO:0000256" key="1">
    <source>
        <dbReference type="ARBA" id="ARBA00022729"/>
    </source>
</evidence>
<feature type="non-terminal residue" evidence="3">
    <location>
        <position position="260"/>
    </location>
</feature>
<gene>
    <name evidence="3" type="ORF">METZ01_LOCUS441421</name>
</gene>
<evidence type="ECO:0000313" key="3">
    <source>
        <dbReference type="EMBL" id="SVD88567.1"/>
    </source>
</evidence>
<dbReference type="SUPFAM" id="SSF49899">
    <property type="entry name" value="Concanavalin A-like lectins/glucanases"/>
    <property type="match status" value="1"/>
</dbReference>
<dbReference type="Gene3D" id="2.60.40.1220">
    <property type="match status" value="1"/>
</dbReference>
<dbReference type="Pfam" id="PF13205">
    <property type="entry name" value="Big_5"/>
    <property type="match status" value="1"/>
</dbReference>
<proteinExistence type="predicted"/>
<dbReference type="EMBL" id="UINC01179735">
    <property type="protein sequence ID" value="SVD88567.1"/>
    <property type="molecule type" value="Genomic_DNA"/>
</dbReference>
<dbReference type="InterPro" id="IPR014755">
    <property type="entry name" value="Cu-Rt/internalin_Ig-like"/>
</dbReference>
<sequence>TFSEIMDNSSITTNTDNTSCYGSFQVSSDNFSTCVQMSSSPSISNSAKTFTFDPSDNLSYDNKYKIKLTTDTKDENGVSLESPYETSFNTFDNSLVAYYPFNGNAKDLTSNGRDFTVYDNTTLTNGKDNSSNSAYSFDGNGDYLETTNIPSFDNYTISLWAKPASSGTYEAMFSSYDDSGNGFQIDLDGSNFHIRKSSGGNIVLSTAQLEVWTFIAFTYDGTNSIGYINSVSDNESTGGTTEFNRFRIGRNRNGNTYFTG</sequence>
<dbReference type="InterPro" id="IPR013320">
    <property type="entry name" value="ConA-like_dom_sf"/>
</dbReference>
<accession>A0A382YZ62</accession>
<feature type="domain" description="SbsA Ig-like" evidence="2">
    <location>
        <begin position="1"/>
        <end position="90"/>
    </location>
</feature>
<protein>
    <recommendedName>
        <fullName evidence="2">SbsA Ig-like domain-containing protein</fullName>
    </recommendedName>
</protein>
<dbReference type="InterPro" id="IPR032812">
    <property type="entry name" value="SbsA_Ig"/>
</dbReference>
<dbReference type="Gene3D" id="2.60.120.200">
    <property type="match status" value="1"/>
</dbReference>
<reference evidence="3" key="1">
    <citation type="submission" date="2018-05" db="EMBL/GenBank/DDBJ databases">
        <authorList>
            <person name="Lanie J.A."/>
            <person name="Ng W.-L."/>
            <person name="Kazmierczak K.M."/>
            <person name="Andrzejewski T.M."/>
            <person name="Davidsen T.M."/>
            <person name="Wayne K.J."/>
            <person name="Tettelin H."/>
            <person name="Glass J.I."/>
            <person name="Rusch D."/>
            <person name="Podicherti R."/>
            <person name="Tsui H.-C.T."/>
            <person name="Winkler M.E."/>
        </authorList>
    </citation>
    <scope>NUCLEOTIDE SEQUENCE</scope>
</reference>
<dbReference type="Pfam" id="PF13385">
    <property type="entry name" value="Laminin_G_3"/>
    <property type="match status" value="1"/>
</dbReference>